<accession>A0A0D0RTY2</accession>
<dbReference type="InterPro" id="IPR018708">
    <property type="entry name" value="DUF2225"/>
</dbReference>
<evidence type="ECO:0000256" key="1">
    <source>
        <dbReference type="PROSITE-ProRule" id="PRU00339"/>
    </source>
</evidence>
<protein>
    <submittedName>
        <fullName evidence="2">Uncharacterized protein</fullName>
    </submittedName>
</protein>
<evidence type="ECO:0000313" key="2">
    <source>
        <dbReference type="EMBL" id="KIQ95042.1"/>
    </source>
</evidence>
<gene>
    <name evidence="2" type="ORF">LH47_00875</name>
</gene>
<name>A0A0D0RTY2_9BACL</name>
<organism evidence="2 3">
    <name type="scientific">Anoxybacillus thermarum</name>
    <dbReference type="NCBI Taxonomy" id="404937"/>
    <lineage>
        <taxon>Bacteria</taxon>
        <taxon>Bacillati</taxon>
        <taxon>Bacillota</taxon>
        <taxon>Bacilli</taxon>
        <taxon>Bacillales</taxon>
        <taxon>Anoxybacillaceae</taxon>
        <taxon>Anoxybacillus</taxon>
    </lineage>
</organism>
<evidence type="ECO:0000313" key="3">
    <source>
        <dbReference type="Proteomes" id="UP000032102"/>
    </source>
</evidence>
<feature type="repeat" description="TPR" evidence="1">
    <location>
        <begin position="170"/>
        <end position="203"/>
    </location>
</feature>
<dbReference type="AlphaFoldDB" id="A0A0D0RTY2"/>
<dbReference type="Proteomes" id="UP000032102">
    <property type="component" value="Unassembled WGS sequence"/>
</dbReference>
<dbReference type="PATRIC" id="fig|404937.3.peg.899"/>
<dbReference type="InterPro" id="IPR019734">
    <property type="entry name" value="TPR_rpt"/>
</dbReference>
<keyword evidence="1" id="KW-0802">TPR repeat</keyword>
<dbReference type="SUPFAM" id="SSF48452">
    <property type="entry name" value="TPR-like"/>
    <property type="match status" value="1"/>
</dbReference>
<proteinExistence type="predicted"/>
<reference evidence="2 3" key="1">
    <citation type="submission" date="2015-01" db="EMBL/GenBank/DDBJ databases">
        <title>Draft genome of Anoxybacillus thermarum strain AF/04.</title>
        <authorList>
            <person name="Poli A."/>
            <person name="Nicolaus B."/>
            <person name="Chan K.-G."/>
            <person name="Kahar U.M."/>
            <person name="Yaakob A.S."/>
            <person name="Chan C.S."/>
            <person name="Goh K.M."/>
        </authorList>
    </citation>
    <scope>NUCLEOTIDE SEQUENCE [LARGE SCALE GENOMIC DNA]</scope>
    <source>
        <strain evidence="2 3">AF/04</strain>
    </source>
</reference>
<keyword evidence="3" id="KW-1185">Reference proteome</keyword>
<dbReference type="RefSeq" id="WP_043965014.1">
    <property type="nucleotide sequence ID" value="NZ_JXTH01000011.1"/>
</dbReference>
<dbReference type="Gene3D" id="1.25.40.10">
    <property type="entry name" value="Tetratricopeptide repeat domain"/>
    <property type="match status" value="1"/>
</dbReference>
<dbReference type="Pfam" id="PF09986">
    <property type="entry name" value="DUF2225"/>
    <property type="match status" value="1"/>
</dbReference>
<dbReference type="PROSITE" id="PS50005">
    <property type="entry name" value="TPR"/>
    <property type="match status" value="1"/>
</dbReference>
<dbReference type="InterPro" id="IPR011990">
    <property type="entry name" value="TPR-like_helical_dom_sf"/>
</dbReference>
<sequence length="227" mass="26900">MDILYDRTVTCLVCKQTYTTKKVRSRFIRPIRHDTDFCSYYASEEANPLLYYVHVCPHCGFAATEEFSTYFPPRTLEAIQQNICANWRGKNYSGARTFAEAIDTYKLGIYSATLKKEKHITLAGLYMRLAWLYRANEKSEEERRFMRLALEQYIASYEADDFVHTHMSEVRLLYLIGELYRRLGKEKQAIIYFSRVIARKKETIEKGIVNMAYDRWQEIREEKRGAQ</sequence>
<dbReference type="EMBL" id="JXTH01000011">
    <property type="protein sequence ID" value="KIQ95042.1"/>
    <property type="molecule type" value="Genomic_DNA"/>
</dbReference>
<comment type="caution">
    <text evidence="2">The sequence shown here is derived from an EMBL/GenBank/DDBJ whole genome shotgun (WGS) entry which is preliminary data.</text>
</comment>